<evidence type="ECO:0000256" key="1">
    <source>
        <dbReference type="SAM" id="MobiDB-lite"/>
    </source>
</evidence>
<keyword evidence="2" id="KW-0472">Membrane</keyword>
<evidence type="ECO:0000256" key="2">
    <source>
        <dbReference type="SAM" id="Phobius"/>
    </source>
</evidence>
<feature type="transmembrane region" description="Helical" evidence="2">
    <location>
        <begin position="36"/>
        <end position="55"/>
    </location>
</feature>
<sequence>MAYPEELANIPALPPPPGVNSEFDNPTDTMVKPLKLVNLVFVSLATITVAVRLVTRKFISHQRLSWDDALCALAMVSPRVRQSHPTNSCFRLGLSSTLQFALTI</sequence>
<dbReference type="AlphaFoldDB" id="A0A7C8MSA8"/>
<name>A0A7C8MSA8_9PLEO</name>
<dbReference type="Proteomes" id="UP000481861">
    <property type="component" value="Unassembled WGS sequence"/>
</dbReference>
<evidence type="ECO:0000313" key="4">
    <source>
        <dbReference type="Proteomes" id="UP000481861"/>
    </source>
</evidence>
<reference evidence="3 4" key="1">
    <citation type="submission" date="2020-01" db="EMBL/GenBank/DDBJ databases">
        <authorList>
            <consortium name="DOE Joint Genome Institute"/>
            <person name="Haridas S."/>
            <person name="Albert R."/>
            <person name="Binder M."/>
            <person name="Bloem J."/>
            <person name="Labutti K."/>
            <person name="Salamov A."/>
            <person name="Andreopoulos B."/>
            <person name="Baker S.E."/>
            <person name="Barry K."/>
            <person name="Bills G."/>
            <person name="Bluhm B.H."/>
            <person name="Cannon C."/>
            <person name="Castanera R."/>
            <person name="Culley D.E."/>
            <person name="Daum C."/>
            <person name="Ezra D."/>
            <person name="Gonzalez J.B."/>
            <person name="Henrissat B."/>
            <person name="Kuo A."/>
            <person name="Liang C."/>
            <person name="Lipzen A."/>
            <person name="Lutzoni F."/>
            <person name="Magnuson J."/>
            <person name="Mondo S."/>
            <person name="Nolan M."/>
            <person name="Ohm R."/>
            <person name="Pangilinan J."/>
            <person name="Park H.-J.H."/>
            <person name="Ramirez L."/>
            <person name="Alfaro M."/>
            <person name="Sun H."/>
            <person name="Tritt A."/>
            <person name="Yoshinaga Y."/>
            <person name="Zwiers L.-H.L."/>
            <person name="Turgeon B.G."/>
            <person name="Goodwin S.B."/>
            <person name="Spatafora J.W."/>
            <person name="Crous P.W."/>
            <person name="Grigoriev I.V."/>
        </authorList>
    </citation>
    <scope>NUCLEOTIDE SEQUENCE [LARGE SCALE GENOMIC DNA]</scope>
    <source>
        <strain evidence="3 4">CBS 611.86</strain>
    </source>
</reference>
<feature type="region of interest" description="Disordered" evidence="1">
    <location>
        <begin position="1"/>
        <end position="25"/>
    </location>
</feature>
<proteinExistence type="predicted"/>
<dbReference type="OrthoDB" id="444631at2759"/>
<protein>
    <submittedName>
        <fullName evidence="3">Uncharacterized protein</fullName>
    </submittedName>
</protein>
<organism evidence="3 4">
    <name type="scientific">Massariosphaeria phaeospora</name>
    <dbReference type="NCBI Taxonomy" id="100035"/>
    <lineage>
        <taxon>Eukaryota</taxon>
        <taxon>Fungi</taxon>
        <taxon>Dikarya</taxon>
        <taxon>Ascomycota</taxon>
        <taxon>Pezizomycotina</taxon>
        <taxon>Dothideomycetes</taxon>
        <taxon>Pleosporomycetidae</taxon>
        <taxon>Pleosporales</taxon>
        <taxon>Pleosporales incertae sedis</taxon>
        <taxon>Massariosphaeria</taxon>
    </lineage>
</organism>
<gene>
    <name evidence="3" type="ORF">BDV95DRAFT_562487</name>
</gene>
<evidence type="ECO:0000313" key="3">
    <source>
        <dbReference type="EMBL" id="KAF2875744.1"/>
    </source>
</evidence>
<keyword evidence="2" id="KW-1133">Transmembrane helix</keyword>
<keyword evidence="4" id="KW-1185">Reference proteome</keyword>
<dbReference type="EMBL" id="JAADJZ010000004">
    <property type="protein sequence ID" value="KAF2875744.1"/>
    <property type="molecule type" value="Genomic_DNA"/>
</dbReference>
<accession>A0A7C8MSA8</accession>
<keyword evidence="2" id="KW-0812">Transmembrane</keyword>
<comment type="caution">
    <text evidence="3">The sequence shown here is derived from an EMBL/GenBank/DDBJ whole genome shotgun (WGS) entry which is preliminary data.</text>
</comment>